<sequence length="150" mass="16397">MTSKIHLWDGKGAGDHRPWRKIAHTAQKRNAPGLLPHLKRMQAQMEHVFDLLDEGGGSTKLTPELCRRFGVDVEPTVVDETHYYVTSPQGEEIVEVMVDIASRGPAARILLVLGWLALLGRRNQLGVPAVHSQAPGSPRATAARTPCPGQ</sequence>
<dbReference type="EMBL" id="BAAAZR010000007">
    <property type="protein sequence ID" value="GAA3808860.1"/>
    <property type="molecule type" value="Genomic_DNA"/>
</dbReference>
<feature type="region of interest" description="Disordered" evidence="1">
    <location>
        <begin position="129"/>
        <end position="150"/>
    </location>
</feature>
<evidence type="ECO:0000256" key="1">
    <source>
        <dbReference type="SAM" id="MobiDB-lite"/>
    </source>
</evidence>
<evidence type="ECO:0000313" key="2">
    <source>
        <dbReference type="EMBL" id="GAA3808860.1"/>
    </source>
</evidence>
<reference evidence="3" key="1">
    <citation type="journal article" date="2019" name="Int. J. Syst. Evol. Microbiol.">
        <title>The Global Catalogue of Microorganisms (GCM) 10K type strain sequencing project: providing services to taxonomists for standard genome sequencing and annotation.</title>
        <authorList>
            <consortium name="The Broad Institute Genomics Platform"/>
            <consortium name="The Broad Institute Genome Sequencing Center for Infectious Disease"/>
            <person name="Wu L."/>
            <person name="Ma J."/>
        </authorList>
    </citation>
    <scope>NUCLEOTIDE SEQUENCE [LARGE SCALE GENOMIC DNA]</scope>
    <source>
        <strain evidence="3">JCM 16908</strain>
    </source>
</reference>
<dbReference type="Proteomes" id="UP001500888">
    <property type="component" value="Unassembled WGS sequence"/>
</dbReference>
<comment type="caution">
    <text evidence="2">The sequence shown here is derived from an EMBL/GenBank/DDBJ whole genome shotgun (WGS) entry which is preliminary data.</text>
</comment>
<accession>A0ABP7I0J1</accession>
<dbReference type="RefSeq" id="WP_344939569.1">
    <property type="nucleotide sequence ID" value="NZ_BAAAZR010000007.1"/>
</dbReference>
<keyword evidence="3" id="KW-1185">Reference proteome</keyword>
<gene>
    <name evidence="2" type="ORF">GCM10022226_31380</name>
</gene>
<proteinExistence type="predicted"/>
<protein>
    <submittedName>
        <fullName evidence="2">Uncharacterized protein</fullName>
    </submittedName>
</protein>
<evidence type="ECO:0000313" key="3">
    <source>
        <dbReference type="Proteomes" id="UP001500888"/>
    </source>
</evidence>
<organism evidence="2 3">
    <name type="scientific">Sphaerisporangium flaviroseum</name>
    <dbReference type="NCBI Taxonomy" id="509199"/>
    <lineage>
        <taxon>Bacteria</taxon>
        <taxon>Bacillati</taxon>
        <taxon>Actinomycetota</taxon>
        <taxon>Actinomycetes</taxon>
        <taxon>Streptosporangiales</taxon>
        <taxon>Streptosporangiaceae</taxon>
        <taxon>Sphaerisporangium</taxon>
    </lineage>
</organism>
<name>A0ABP7I0J1_9ACTN</name>